<organism evidence="3 4">
    <name type="scientific">Actinocorallia longicatena</name>
    <dbReference type="NCBI Taxonomy" id="111803"/>
    <lineage>
        <taxon>Bacteria</taxon>
        <taxon>Bacillati</taxon>
        <taxon>Actinomycetota</taxon>
        <taxon>Actinomycetes</taxon>
        <taxon>Streptosporangiales</taxon>
        <taxon>Thermomonosporaceae</taxon>
        <taxon>Actinocorallia</taxon>
    </lineage>
</organism>
<feature type="compositionally biased region" description="Basic and acidic residues" evidence="1">
    <location>
        <begin position="1"/>
        <end position="17"/>
    </location>
</feature>
<evidence type="ECO:0000313" key="4">
    <source>
        <dbReference type="Proteomes" id="UP001501237"/>
    </source>
</evidence>
<feature type="compositionally biased region" description="Basic and acidic residues" evidence="1">
    <location>
        <begin position="30"/>
        <end position="45"/>
    </location>
</feature>
<dbReference type="Proteomes" id="UP001501237">
    <property type="component" value="Unassembled WGS sequence"/>
</dbReference>
<dbReference type="EMBL" id="BAAAUV010000003">
    <property type="protein sequence ID" value="GAA3201107.1"/>
    <property type="molecule type" value="Genomic_DNA"/>
</dbReference>
<comment type="caution">
    <text evidence="3">The sequence shown here is derived from an EMBL/GenBank/DDBJ whole genome shotgun (WGS) entry which is preliminary data.</text>
</comment>
<sequence length="209" mass="21266">MSTEHTGHVGTPDHEDSAPVNIVPTPPQGRDSKKPAGDTDVKARAQETAGQVKTAAQDGFATAKAKAAEVGGQAKQAVQDPENAGKVKGGGAAAAGTAAVAVVVWAVRRRRNRPRTRWEKTTDATRQAWERAAAYGDAALASDQVNHAVATGRRAAKKAAKQAAKQSRQVAAAAPDATPRRVGGAGLLLAPAIAVAAYLAGRRSAASGS</sequence>
<keyword evidence="2" id="KW-0472">Membrane</keyword>
<name>A0ABP6Q5J6_9ACTN</name>
<evidence type="ECO:0000313" key="3">
    <source>
        <dbReference type="EMBL" id="GAA3201107.1"/>
    </source>
</evidence>
<evidence type="ECO:0000256" key="2">
    <source>
        <dbReference type="SAM" id="Phobius"/>
    </source>
</evidence>
<reference evidence="4" key="1">
    <citation type="journal article" date="2019" name="Int. J. Syst. Evol. Microbiol.">
        <title>The Global Catalogue of Microorganisms (GCM) 10K type strain sequencing project: providing services to taxonomists for standard genome sequencing and annotation.</title>
        <authorList>
            <consortium name="The Broad Institute Genomics Platform"/>
            <consortium name="The Broad Institute Genome Sequencing Center for Infectious Disease"/>
            <person name="Wu L."/>
            <person name="Ma J."/>
        </authorList>
    </citation>
    <scope>NUCLEOTIDE SEQUENCE [LARGE SCALE GENOMIC DNA]</scope>
    <source>
        <strain evidence="4">JCM 9377</strain>
    </source>
</reference>
<feature type="region of interest" description="Disordered" evidence="1">
    <location>
        <begin position="1"/>
        <end position="92"/>
    </location>
</feature>
<keyword evidence="2" id="KW-1133">Transmembrane helix</keyword>
<proteinExistence type="predicted"/>
<protein>
    <recommendedName>
        <fullName evidence="5">DUF3618 domain-containing protein</fullName>
    </recommendedName>
</protein>
<dbReference type="RefSeq" id="WP_344823517.1">
    <property type="nucleotide sequence ID" value="NZ_BAAAUV010000003.1"/>
</dbReference>
<feature type="compositionally biased region" description="Low complexity" evidence="1">
    <location>
        <begin position="161"/>
        <end position="174"/>
    </location>
</feature>
<evidence type="ECO:0000256" key="1">
    <source>
        <dbReference type="SAM" id="MobiDB-lite"/>
    </source>
</evidence>
<gene>
    <name evidence="3" type="ORF">GCM10010468_14130</name>
</gene>
<feature type="region of interest" description="Disordered" evidence="1">
    <location>
        <begin position="156"/>
        <end position="178"/>
    </location>
</feature>
<accession>A0ABP6Q5J6</accession>
<feature type="transmembrane region" description="Helical" evidence="2">
    <location>
        <begin position="89"/>
        <end position="107"/>
    </location>
</feature>
<keyword evidence="2" id="KW-0812">Transmembrane</keyword>
<evidence type="ECO:0008006" key="5">
    <source>
        <dbReference type="Google" id="ProtNLM"/>
    </source>
</evidence>
<keyword evidence="4" id="KW-1185">Reference proteome</keyword>